<dbReference type="Gene3D" id="1.10.10.10">
    <property type="entry name" value="Winged helix-like DNA-binding domain superfamily/Winged helix DNA-binding domain"/>
    <property type="match status" value="2"/>
</dbReference>
<keyword evidence="11" id="KW-1185">Reference proteome</keyword>
<dbReference type="InterPro" id="IPR016689">
    <property type="entry name" value="ESCRT-2_cplx_Snf8"/>
</dbReference>
<dbReference type="Gene3D" id="6.10.140.180">
    <property type="match status" value="1"/>
</dbReference>
<keyword evidence="4" id="KW-0813">Transport</keyword>
<evidence type="ECO:0000256" key="4">
    <source>
        <dbReference type="ARBA" id="ARBA00022448"/>
    </source>
</evidence>
<sequence length="341" mass="36006">MASQGPHISTAEATRRRRRRQKKKQEEQKQKNSHNHQNANNHTRGAAMSRKGVGIGAFDRSRVTSAHFASHGSSLRATNAQALETQVAVFRALLQRFAQTHAKDIRSDPSFRAQFARMCTAIGVDPLATSSGSGGSASGGGGGAASSSIWAQLLGKTVNDFYFELAVRVVEVCGATRAENGGLIGLREVRERLSAASASSSGGAASGAGGGGGGISEDDVRRAVETLKPLGGSYGIVRVGRKEYIRSVPRELSGDQAAALEAAQVLGYVSVSMLRDNLGWEGARCRTVVDDLVAEGMLWVDAQTGGEREYWSPSFMLDAPVEAPAAWEEDVTVTVSDDAAN</sequence>
<evidence type="ECO:0000256" key="1">
    <source>
        <dbReference type="ARBA" id="ARBA00004481"/>
    </source>
</evidence>
<dbReference type="AlphaFoldDB" id="A0AB34FMQ5"/>
<dbReference type="EMBL" id="JAQHRD010000006">
    <property type="protein sequence ID" value="KAJ6439926.1"/>
    <property type="molecule type" value="Genomic_DNA"/>
</dbReference>
<dbReference type="GO" id="GO:0043328">
    <property type="term" value="P:protein transport to vacuole involved in ubiquitin-dependent protein catabolic process via the multivesicular body sorting pathway"/>
    <property type="evidence" value="ECO:0007669"/>
    <property type="project" value="TreeGrafter"/>
</dbReference>
<keyword evidence="7" id="KW-0653">Protein transport</keyword>
<comment type="caution">
    <text evidence="10">The sequence shown here is derived from an EMBL/GenBank/DDBJ whole genome shotgun (WGS) entry which is preliminary data.</text>
</comment>
<evidence type="ECO:0000256" key="9">
    <source>
        <dbReference type="SAM" id="MobiDB-lite"/>
    </source>
</evidence>
<dbReference type="SUPFAM" id="SSF46785">
    <property type="entry name" value="Winged helix' DNA-binding domain"/>
    <property type="match status" value="2"/>
</dbReference>
<protein>
    <submittedName>
        <fullName evidence="10">ELL complex subunit Eap30</fullName>
    </submittedName>
</protein>
<feature type="region of interest" description="Disordered" evidence="9">
    <location>
        <begin position="1"/>
        <end position="47"/>
    </location>
</feature>
<reference evidence="10" key="1">
    <citation type="submission" date="2023-01" db="EMBL/GenBank/DDBJ databases">
        <title>The growth and conidiation of Purpureocillium lavendulum are regulated by nitrogen source and histone H3K14 acetylation.</title>
        <authorList>
            <person name="Tang P."/>
            <person name="Han J."/>
            <person name="Zhang C."/>
            <person name="Tang P."/>
            <person name="Qi F."/>
            <person name="Zhang K."/>
            <person name="Liang L."/>
        </authorList>
    </citation>
    <scope>NUCLEOTIDE SEQUENCE</scope>
    <source>
        <strain evidence="10">YMF1.00683</strain>
    </source>
</reference>
<evidence type="ECO:0000256" key="3">
    <source>
        <dbReference type="ARBA" id="ARBA00009834"/>
    </source>
</evidence>
<evidence type="ECO:0000256" key="7">
    <source>
        <dbReference type="ARBA" id="ARBA00022927"/>
    </source>
</evidence>
<dbReference type="GO" id="GO:0000814">
    <property type="term" value="C:ESCRT II complex"/>
    <property type="evidence" value="ECO:0007669"/>
    <property type="project" value="InterPro"/>
</dbReference>
<evidence type="ECO:0000256" key="5">
    <source>
        <dbReference type="ARBA" id="ARBA00022490"/>
    </source>
</evidence>
<dbReference type="InterPro" id="IPR036388">
    <property type="entry name" value="WH-like_DNA-bd_sf"/>
</dbReference>
<evidence type="ECO:0000313" key="10">
    <source>
        <dbReference type="EMBL" id="KAJ6439926.1"/>
    </source>
</evidence>
<evidence type="ECO:0000256" key="2">
    <source>
        <dbReference type="ARBA" id="ARBA00004496"/>
    </source>
</evidence>
<comment type="subcellular location">
    <subcellularLocation>
        <location evidence="2">Cytoplasm</location>
    </subcellularLocation>
    <subcellularLocation>
        <location evidence="1">Endosome membrane</location>
        <topology evidence="1">Peripheral membrane protein</topology>
    </subcellularLocation>
</comment>
<keyword evidence="5" id="KW-0963">Cytoplasm</keyword>
<organism evidence="10 11">
    <name type="scientific">Purpureocillium lavendulum</name>
    <dbReference type="NCBI Taxonomy" id="1247861"/>
    <lineage>
        <taxon>Eukaryota</taxon>
        <taxon>Fungi</taxon>
        <taxon>Dikarya</taxon>
        <taxon>Ascomycota</taxon>
        <taxon>Pezizomycotina</taxon>
        <taxon>Sordariomycetes</taxon>
        <taxon>Hypocreomycetidae</taxon>
        <taxon>Hypocreales</taxon>
        <taxon>Ophiocordycipitaceae</taxon>
        <taxon>Purpureocillium</taxon>
    </lineage>
</organism>
<accession>A0AB34FMQ5</accession>
<dbReference type="FunFam" id="1.10.10.10:FF:000397">
    <property type="entry name" value="Vacuolar-sorting protein SNF8"/>
    <property type="match status" value="1"/>
</dbReference>
<dbReference type="PANTHER" id="PTHR12806:SF0">
    <property type="entry name" value="VACUOLAR-SORTING PROTEIN SNF8"/>
    <property type="match status" value="1"/>
</dbReference>
<dbReference type="InterPro" id="IPR040608">
    <property type="entry name" value="Snf8/Vps36"/>
</dbReference>
<comment type="similarity">
    <text evidence="3">Belongs to the SNF8 family.</text>
</comment>
<proteinExistence type="inferred from homology"/>
<evidence type="ECO:0000256" key="8">
    <source>
        <dbReference type="ARBA" id="ARBA00023136"/>
    </source>
</evidence>
<evidence type="ECO:0000313" key="11">
    <source>
        <dbReference type="Proteomes" id="UP001163105"/>
    </source>
</evidence>
<dbReference type="Proteomes" id="UP001163105">
    <property type="component" value="Unassembled WGS sequence"/>
</dbReference>
<dbReference type="Pfam" id="PF04157">
    <property type="entry name" value="EAP30"/>
    <property type="match status" value="1"/>
</dbReference>
<evidence type="ECO:0000256" key="6">
    <source>
        <dbReference type="ARBA" id="ARBA00022753"/>
    </source>
</evidence>
<keyword evidence="6" id="KW-0967">Endosome</keyword>
<gene>
    <name evidence="10" type="primary">SNF8</name>
    <name evidence="10" type="ORF">O9K51_07817</name>
</gene>
<dbReference type="InterPro" id="IPR036390">
    <property type="entry name" value="WH_DNA-bd_sf"/>
</dbReference>
<keyword evidence="8" id="KW-0472">Membrane</keyword>
<dbReference type="PANTHER" id="PTHR12806">
    <property type="entry name" value="EAP30 SUBUNIT OF ELL COMPLEX"/>
    <property type="match status" value="1"/>
</dbReference>
<name>A0AB34FMQ5_9HYPO</name>